<accession>A0ABQ5IPH0</accession>
<keyword evidence="2" id="KW-1185">Reference proteome</keyword>
<name>A0ABQ5IPH0_9ASTR</name>
<dbReference type="Proteomes" id="UP001151760">
    <property type="component" value="Unassembled WGS sequence"/>
</dbReference>
<comment type="caution">
    <text evidence="1">The sequence shown here is derived from an EMBL/GenBank/DDBJ whole genome shotgun (WGS) entry which is preliminary data.</text>
</comment>
<evidence type="ECO:0008006" key="3">
    <source>
        <dbReference type="Google" id="ProtNLM"/>
    </source>
</evidence>
<evidence type="ECO:0000313" key="2">
    <source>
        <dbReference type="Proteomes" id="UP001151760"/>
    </source>
</evidence>
<organism evidence="1 2">
    <name type="scientific">Tanacetum coccineum</name>
    <dbReference type="NCBI Taxonomy" id="301880"/>
    <lineage>
        <taxon>Eukaryota</taxon>
        <taxon>Viridiplantae</taxon>
        <taxon>Streptophyta</taxon>
        <taxon>Embryophyta</taxon>
        <taxon>Tracheophyta</taxon>
        <taxon>Spermatophyta</taxon>
        <taxon>Magnoliopsida</taxon>
        <taxon>eudicotyledons</taxon>
        <taxon>Gunneridae</taxon>
        <taxon>Pentapetalae</taxon>
        <taxon>asterids</taxon>
        <taxon>campanulids</taxon>
        <taxon>Asterales</taxon>
        <taxon>Asteraceae</taxon>
        <taxon>Asteroideae</taxon>
        <taxon>Anthemideae</taxon>
        <taxon>Anthemidinae</taxon>
        <taxon>Tanacetum</taxon>
    </lineage>
</organism>
<proteinExistence type="predicted"/>
<sequence length="82" mass="9252">MAALKFASSYNMVAFLDKPTESDGFEKIVDFLNAHPIKYALTVNPTIYTSCIEQFWILHKVGKLLNGEVQIQALVDKEGDHH</sequence>
<reference evidence="1" key="1">
    <citation type="journal article" date="2022" name="Int. J. Mol. Sci.">
        <title>Draft Genome of Tanacetum Coccineum: Genomic Comparison of Closely Related Tanacetum-Family Plants.</title>
        <authorList>
            <person name="Yamashiro T."/>
            <person name="Shiraishi A."/>
            <person name="Nakayama K."/>
            <person name="Satake H."/>
        </authorList>
    </citation>
    <scope>NUCLEOTIDE SEQUENCE</scope>
</reference>
<protein>
    <recommendedName>
        <fullName evidence="3">Transaldolase</fullName>
    </recommendedName>
</protein>
<dbReference type="EMBL" id="BQNB010021030">
    <property type="protein sequence ID" value="GJU02130.1"/>
    <property type="molecule type" value="Genomic_DNA"/>
</dbReference>
<gene>
    <name evidence="1" type="ORF">Tco_1112468</name>
</gene>
<evidence type="ECO:0000313" key="1">
    <source>
        <dbReference type="EMBL" id="GJU02130.1"/>
    </source>
</evidence>
<reference evidence="1" key="2">
    <citation type="submission" date="2022-01" db="EMBL/GenBank/DDBJ databases">
        <authorList>
            <person name="Yamashiro T."/>
            <person name="Shiraishi A."/>
            <person name="Satake H."/>
            <person name="Nakayama K."/>
        </authorList>
    </citation>
    <scope>NUCLEOTIDE SEQUENCE</scope>
</reference>